<evidence type="ECO:0000313" key="1">
    <source>
        <dbReference type="EMBL" id="KKN74792.1"/>
    </source>
</evidence>
<name>A0A0F9TIU0_9ZZZZ</name>
<sequence length="114" mass="12959">MPKKNGDRYTAKEVADAAINSRGFVSKTADQLGCVIQTVHNYQNKYATVAAAFKEARERRHDYVENALMKRIDSEDTTAIIFYLKTQAKQRGYVERSEVQHSGSVVVNWDDDND</sequence>
<protein>
    <recommendedName>
        <fullName evidence="2">Homeodomain phBC6A51-type domain-containing protein</fullName>
    </recommendedName>
</protein>
<comment type="caution">
    <text evidence="1">The sequence shown here is derived from an EMBL/GenBank/DDBJ whole genome shotgun (WGS) entry which is preliminary data.</text>
</comment>
<dbReference type="AlphaFoldDB" id="A0A0F9TIU0"/>
<proteinExistence type="predicted"/>
<organism evidence="1">
    <name type="scientific">marine sediment metagenome</name>
    <dbReference type="NCBI Taxonomy" id="412755"/>
    <lineage>
        <taxon>unclassified sequences</taxon>
        <taxon>metagenomes</taxon>
        <taxon>ecological metagenomes</taxon>
    </lineage>
</organism>
<gene>
    <name evidence="1" type="ORF">LCGC14_0386850</name>
</gene>
<reference evidence="1" key="1">
    <citation type="journal article" date="2015" name="Nature">
        <title>Complex archaea that bridge the gap between prokaryotes and eukaryotes.</title>
        <authorList>
            <person name="Spang A."/>
            <person name="Saw J.H."/>
            <person name="Jorgensen S.L."/>
            <person name="Zaremba-Niedzwiedzka K."/>
            <person name="Martijn J."/>
            <person name="Lind A.E."/>
            <person name="van Eijk R."/>
            <person name="Schleper C."/>
            <person name="Guy L."/>
            <person name="Ettema T.J."/>
        </authorList>
    </citation>
    <scope>NUCLEOTIDE SEQUENCE</scope>
</reference>
<evidence type="ECO:0008006" key="2">
    <source>
        <dbReference type="Google" id="ProtNLM"/>
    </source>
</evidence>
<dbReference type="EMBL" id="LAZR01000320">
    <property type="protein sequence ID" value="KKN74792.1"/>
    <property type="molecule type" value="Genomic_DNA"/>
</dbReference>
<accession>A0A0F9TIU0</accession>